<evidence type="ECO:0000256" key="3">
    <source>
        <dbReference type="ARBA" id="ARBA00007742"/>
    </source>
</evidence>
<accession>A0A0L8I9W9</accession>
<dbReference type="STRING" id="37653.A0A0L8I9W9"/>
<dbReference type="Gene3D" id="3.10.20.90">
    <property type="entry name" value="Phosphatidylinositol 3-kinase Catalytic Subunit, Chain A, domain 1"/>
    <property type="match status" value="1"/>
</dbReference>
<dbReference type="PROSITE" id="PS50244">
    <property type="entry name" value="S5A_REDUCTASE"/>
    <property type="match status" value="1"/>
</dbReference>
<evidence type="ECO:0000256" key="9">
    <source>
        <dbReference type="ARBA" id="ARBA00023098"/>
    </source>
</evidence>
<evidence type="ECO:0000256" key="7">
    <source>
        <dbReference type="ARBA" id="ARBA00022989"/>
    </source>
</evidence>
<evidence type="ECO:0000256" key="10">
    <source>
        <dbReference type="ARBA" id="ARBA00023136"/>
    </source>
</evidence>
<dbReference type="GO" id="GO:0042761">
    <property type="term" value="P:very long-chain fatty acid biosynthetic process"/>
    <property type="evidence" value="ECO:0007669"/>
    <property type="project" value="TreeGrafter"/>
</dbReference>
<keyword evidence="9" id="KW-0443">Lipid metabolism</keyword>
<dbReference type="KEGG" id="obi:106878132"/>
<evidence type="ECO:0000256" key="2">
    <source>
        <dbReference type="ARBA" id="ARBA00004240"/>
    </source>
</evidence>
<dbReference type="GO" id="GO:0005783">
    <property type="term" value="C:endoplasmic reticulum"/>
    <property type="evidence" value="ECO:0007669"/>
    <property type="project" value="UniProtKB-SubCell"/>
</dbReference>
<reference evidence="14" key="1">
    <citation type="submission" date="2015-07" db="EMBL/GenBank/DDBJ databases">
        <title>MeaNS - Measles Nucleotide Surveillance Program.</title>
        <authorList>
            <person name="Tran T."/>
            <person name="Druce J."/>
        </authorList>
    </citation>
    <scope>NUCLEOTIDE SEQUENCE</scope>
    <source>
        <strain evidence="14">UCB-OBI-ISO-001</strain>
        <tissue evidence="14">Gonad</tissue>
    </source>
</reference>
<dbReference type="InterPro" id="IPR039357">
    <property type="entry name" value="SRD5A/TECR"/>
</dbReference>
<dbReference type="PANTHER" id="PTHR10556:SF28">
    <property type="entry name" value="VERY-LONG-CHAIN ENOYL-COA REDUCTASE"/>
    <property type="match status" value="1"/>
</dbReference>
<keyword evidence="10 11" id="KW-0472">Membrane</keyword>
<dbReference type="CDD" id="cd01801">
    <property type="entry name" value="Ubl_TECR_like"/>
    <property type="match status" value="1"/>
</dbReference>
<dbReference type="InterPro" id="IPR049127">
    <property type="entry name" value="TECR-like_N"/>
</dbReference>
<dbReference type="AlphaFoldDB" id="A0A0L8I9W9"/>
<keyword evidence="6" id="KW-0256">Endoplasmic reticulum</keyword>
<feature type="domain" description="3-oxo-5-alpha-steroid 4-dehydrogenase C-terminal" evidence="12">
    <location>
        <begin position="151"/>
        <end position="304"/>
    </location>
</feature>
<dbReference type="GO" id="GO:0016020">
    <property type="term" value="C:membrane"/>
    <property type="evidence" value="ECO:0007669"/>
    <property type="project" value="UniProtKB-SubCell"/>
</dbReference>
<evidence type="ECO:0000313" key="14">
    <source>
        <dbReference type="EMBL" id="KOF98303.1"/>
    </source>
</evidence>
<dbReference type="Pfam" id="PF02544">
    <property type="entry name" value="Steroid_dh"/>
    <property type="match status" value="1"/>
</dbReference>
<feature type="transmembrane region" description="Helical" evidence="11">
    <location>
        <begin position="82"/>
        <end position="104"/>
    </location>
</feature>
<evidence type="ECO:0000256" key="5">
    <source>
        <dbReference type="ARBA" id="ARBA00022692"/>
    </source>
</evidence>
<protein>
    <submittedName>
        <fullName evidence="14">Uncharacterized protein</fullName>
    </submittedName>
</protein>
<evidence type="ECO:0000256" key="11">
    <source>
        <dbReference type="SAM" id="Phobius"/>
    </source>
</evidence>
<organism evidence="14">
    <name type="scientific">Octopus bimaculoides</name>
    <name type="common">California two-spotted octopus</name>
    <dbReference type="NCBI Taxonomy" id="37653"/>
    <lineage>
        <taxon>Eukaryota</taxon>
        <taxon>Metazoa</taxon>
        <taxon>Spiralia</taxon>
        <taxon>Lophotrochozoa</taxon>
        <taxon>Mollusca</taxon>
        <taxon>Cephalopoda</taxon>
        <taxon>Coleoidea</taxon>
        <taxon>Octopodiformes</taxon>
        <taxon>Octopoda</taxon>
        <taxon>Incirrata</taxon>
        <taxon>Octopodidae</taxon>
        <taxon>Octopus</taxon>
    </lineage>
</organism>
<feature type="transmembrane region" description="Helical" evidence="11">
    <location>
        <begin position="223"/>
        <end position="245"/>
    </location>
</feature>
<dbReference type="PANTHER" id="PTHR10556">
    <property type="entry name" value="3-OXO-5-ALPHA-STEROID 4-DEHYDROGENASE"/>
    <property type="match status" value="1"/>
</dbReference>
<dbReference type="OMA" id="ATMPIFN"/>
<dbReference type="EMBL" id="KQ416188">
    <property type="protein sequence ID" value="KOF98303.1"/>
    <property type="molecule type" value="Genomic_DNA"/>
</dbReference>
<proteinExistence type="inferred from homology"/>
<evidence type="ECO:0000256" key="4">
    <source>
        <dbReference type="ARBA" id="ARBA00022516"/>
    </source>
</evidence>
<sequence>MEVDIASAKTGKCIVSFSNLKPLSTVKDVKKEYKKFSPKLAFERQSFRKEARGRLLRDDETLASLGFNKKAVLYFKDLGPQIGWTTVFLAEYAGPLFIYAFFYIRPSFIYGQNALNEPRAFVVDLAAGCWCFHYGKRLLETLFVHRFSHATMPIRNIFKNCGYYWGFSAYIAYYMNHPLYTSPGFGNKQIYAGLALFLLSEIGNFSIHIALRNLRPRNSTRRLIPYPGLNPFTWLFHLVSCPNYTYEVFAWIGFTAMTQCFPVGLFTLAGFYQMTVWSFNKLVNYKREFSDFPRNRTAIIPFIL</sequence>
<feature type="transmembrane region" description="Helical" evidence="11">
    <location>
        <begin position="190"/>
        <end position="211"/>
    </location>
</feature>
<feature type="transmembrane region" description="Helical" evidence="11">
    <location>
        <begin position="251"/>
        <end position="272"/>
    </location>
</feature>
<name>A0A0L8I9W9_OCTBM</name>
<evidence type="ECO:0000259" key="12">
    <source>
        <dbReference type="Pfam" id="PF02544"/>
    </source>
</evidence>
<dbReference type="FunFam" id="3.10.20.90:FF:000131">
    <property type="entry name" value="trans-2,3-enoyl-CoA reductase-like"/>
    <property type="match status" value="1"/>
</dbReference>
<gene>
    <name evidence="14" type="ORF">OCBIM_22026372mg</name>
</gene>
<keyword evidence="7 11" id="KW-1133">Transmembrane helix</keyword>
<dbReference type="GO" id="GO:0016627">
    <property type="term" value="F:oxidoreductase activity, acting on the CH-CH group of donors"/>
    <property type="evidence" value="ECO:0007669"/>
    <property type="project" value="InterPro"/>
</dbReference>
<feature type="domain" description="TECR-like N-terminal" evidence="13">
    <location>
        <begin position="1"/>
        <end position="77"/>
    </location>
</feature>
<dbReference type="Pfam" id="PF21696">
    <property type="entry name" value="TECR_N"/>
    <property type="match status" value="1"/>
</dbReference>
<comment type="similarity">
    <text evidence="3">Belongs to the steroid 5-alpha reductase family.</text>
</comment>
<evidence type="ECO:0000256" key="8">
    <source>
        <dbReference type="ARBA" id="ARBA00023002"/>
    </source>
</evidence>
<comment type="subcellular location">
    <subcellularLocation>
        <location evidence="2">Endoplasmic reticulum</location>
    </subcellularLocation>
    <subcellularLocation>
        <location evidence="1">Membrane</location>
        <topology evidence="1">Multi-pass membrane protein</topology>
    </subcellularLocation>
</comment>
<dbReference type="OrthoDB" id="540503at2759"/>
<keyword evidence="4" id="KW-0444">Lipid biosynthesis</keyword>
<keyword evidence="8" id="KW-0560">Oxidoreductase</keyword>
<dbReference type="InterPro" id="IPR001104">
    <property type="entry name" value="3-oxo-5_a-steroid_4-DH_C"/>
</dbReference>
<keyword evidence="5 11" id="KW-0812">Transmembrane</keyword>
<evidence type="ECO:0000256" key="1">
    <source>
        <dbReference type="ARBA" id="ARBA00004141"/>
    </source>
</evidence>
<evidence type="ECO:0000256" key="6">
    <source>
        <dbReference type="ARBA" id="ARBA00022824"/>
    </source>
</evidence>
<feature type="transmembrane region" description="Helical" evidence="11">
    <location>
        <begin position="157"/>
        <end position="175"/>
    </location>
</feature>
<evidence type="ECO:0000259" key="13">
    <source>
        <dbReference type="Pfam" id="PF21696"/>
    </source>
</evidence>